<dbReference type="SUPFAM" id="SSF49503">
    <property type="entry name" value="Cupredoxins"/>
    <property type="match status" value="1"/>
</dbReference>
<dbReference type="Gramene" id="OE9A038391T1">
    <property type="protein sequence ID" value="OE9A038391C1"/>
    <property type="gene ID" value="OE9A038391"/>
</dbReference>
<keyword evidence="3" id="KW-1185">Reference proteome</keyword>
<sequence length="163" mass="18095">MPTAAQTMPEHGLDIKCQKLPTNAWKLGCVPIAARARLERGLHTVPKNFPKMPENQIGDSLVLKYNSKTHSVLEVNEKDYKICNNANPIKSHNDRENQAASLPRYAGKSVDVPVTVRMHLGLGQHTVPTNCLEMPENHAVSLPGQEASRTWPIHRAQKLPEIA</sequence>
<evidence type="ECO:0000313" key="2">
    <source>
        <dbReference type="EMBL" id="CAA2955354.1"/>
    </source>
</evidence>
<dbReference type="InterPro" id="IPR003245">
    <property type="entry name" value="Phytocyanin_dom"/>
</dbReference>
<gene>
    <name evidence="2" type="ORF">OLEA9_A038391</name>
</gene>
<proteinExistence type="predicted"/>
<protein>
    <submittedName>
        <fullName evidence="2">Early nodulin 1</fullName>
    </submittedName>
</protein>
<dbReference type="AlphaFoldDB" id="A0A8S0PM51"/>
<dbReference type="GO" id="GO:0009055">
    <property type="term" value="F:electron transfer activity"/>
    <property type="evidence" value="ECO:0007669"/>
    <property type="project" value="InterPro"/>
</dbReference>
<comment type="caution">
    <text evidence="2">The sequence shown here is derived from an EMBL/GenBank/DDBJ whole genome shotgun (WGS) entry which is preliminary data.</text>
</comment>
<dbReference type="Gene3D" id="2.60.40.420">
    <property type="entry name" value="Cupredoxins - blue copper proteins"/>
    <property type="match status" value="1"/>
</dbReference>
<evidence type="ECO:0000259" key="1">
    <source>
        <dbReference type="Pfam" id="PF02298"/>
    </source>
</evidence>
<reference evidence="2 3" key="1">
    <citation type="submission" date="2019-12" db="EMBL/GenBank/DDBJ databases">
        <authorList>
            <person name="Alioto T."/>
            <person name="Alioto T."/>
            <person name="Gomez Garrido J."/>
        </authorList>
    </citation>
    <scope>NUCLEOTIDE SEQUENCE [LARGE SCALE GENOMIC DNA]</scope>
</reference>
<dbReference type="Proteomes" id="UP000594638">
    <property type="component" value="Unassembled WGS sequence"/>
</dbReference>
<organism evidence="2 3">
    <name type="scientific">Olea europaea subsp. europaea</name>
    <dbReference type="NCBI Taxonomy" id="158383"/>
    <lineage>
        <taxon>Eukaryota</taxon>
        <taxon>Viridiplantae</taxon>
        <taxon>Streptophyta</taxon>
        <taxon>Embryophyta</taxon>
        <taxon>Tracheophyta</taxon>
        <taxon>Spermatophyta</taxon>
        <taxon>Magnoliopsida</taxon>
        <taxon>eudicotyledons</taxon>
        <taxon>Gunneridae</taxon>
        <taxon>Pentapetalae</taxon>
        <taxon>asterids</taxon>
        <taxon>lamiids</taxon>
        <taxon>Lamiales</taxon>
        <taxon>Oleaceae</taxon>
        <taxon>Oleeae</taxon>
        <taxon>Olea</taxon>
    </lineage>
</organism>
<feature type="domain" description="Phytocyanin" evidence="1">
    <location>
        <begin position="55"/>
        <end position="96"/>
    </location>
</feature>
<name>A0A8S0PM51_OLEEU</name>
<accession>A0A8S0PM51</accession>
<dbReference type="InterPro" id="IPR008972">
    <property type="entry name" value="Cupredoxin"/>
</dbReference>
<dbReference type="Pfam" id="PF02298">
    <property type="entry name" value="Cu_bind_like"/>
    <property type="match status" value="1"/>
</dbReference>
<dbReference type="EMBL" id="CACTIH010000146">
    <property type="protein sequence ID" value="CAA2955354.1"/>
    <property type="molecule type" value="Genomic_DNA"/>
</dbReference>
<evidence type="ECO:0000313" key="3">
    <source>
        <dbReference type="Proteomes" id="UP000594638"/>
    </source>
</evidence>